<evidence type="ECO:0000256" key="3">
    <source>
        <dbReference type="ARBA" id="ARBA00038386"/>
    </source>
</evidence>
<dbReference type="GO" id="GO:0005737">
    <property type="term" value="C:cytoplasm"/>
    <property type="evidence" value="ECO:0007669"/>
    <property type="project" value="TreeGrafter"/>
</dbReference>
<dbReference type="AlphaFoldDB" id="A0A1C6ZZW4"/>
<dbReference type="PROSITE" id="PS50088">
    <property type="entry name" value="ANK_REPEAT"/>
    <property type="match status" value="1"/>
</dbReference>
<dbReference type="PANTHER" id="PTHR24179:SF21">
    <property type="entry name" value="MYOSIN BINDING SUBUNIT, ISOFORM O"/>
    <property type="match status" value="1"/>
</dbReference>
<dbReference type="GO" id="GO:0004857">
    <property type="term" value="F:enzyme inhibitor activity"/>
    <property type="evidence" value="ECO:0007669"/>
    <property type="project" value="TreeGrafter"/>
</dbReference>
<protein>
    <submittedName>
        <fullName evidence="5">Notch-regulated ankyrin repeat protein Nrarp</fullName>
    </submittedName>
</protein>
<dbReference type="SUPFAM" id="SSF48403">
    <property type="entry name" value="Ankyrin repeat"/>
    <property type="match status" value="1"/>
</dbReference>
<dbReference type="InterPro" id="IPR002110">
    <property type="entry name" value="Ankyrin_rpt"/>
</dbReference>
<comment type="similarity">
    <text evidence="3">Belongs to the NRARP family.</text>
</comment>
<dbReference type="GO" id="GO:0019208">
    <property type="term" value="F:phosphatase regulator activity"/>
    <property type="evidence" value="ECO:0007669"/>
    <property type="project" value="TreeGrafter"/>
</dbReference>
<evidence type="ECO:0000256" key="4">
    <source>
        <dbReference type="PROSITE-ProRule" id="PRU00023"/>
    </source>
</evidence>
<dbReference type="SMART" id="SM00248">
    <property type="entry name" value="ANK"/>
    <property type="match status" value="2"/>
</dbReference>
<organism evidence="5">
    <name type="scientific">Platynereis dumerilii</name>
    <name type="common">Dumeril's clam worm</name>
    <dbReference type="NCBI Taxonomy" id="6359"/>
    <lineage>
        <taxon>Eukaryota</taxon>
        <taxon>Metazoa</taxon>
        <taxon>Spiralia</taxon>
        <taxon>Lophotrochozoa</taxon>
        <taxon>Annelida</taxon>
        <taxon>Polychaeta</taxon>
        <taxon>Errantia</taxon>
        <taxon>Phyllodocida</taxon>
        <taxon>Nereididae</taxon>
        <taxon>Platynereis</taxon>
    </lineage>
</organism>
<keyword evidence="1" id="KW-0217">Developmental protein</keyword>
<evidence type="ECO:0000256" key="2">
    <source>
        <dbReference type="ARBA" id="ARBA00022737"/>
    </source>
</evidence>
<sequence>MTQELFQEAVGAGDTKQVHKLLTDSRLAKLLDLDSFDREGMTALHHFCLSGDLELVKLLVKSGANARLANRDGWGPVHLAAYGGHSEIALFLMKATRRHAT</sequence>
<feature type="repeat" description="ANK" evidence="4">
    <location>
        <begin position="39"/>
        <end position="71"/>
    </location>
</feature>
<keyword evidence="2" id="KW-0677">Repeat</keyword>
<name>A0A1C6ZZW4_PLADU</name>
<dbReference type="PANTHER" id="PTHR24179">
    <property type="entry name" value="PROTEIN PHOSPHATASE 1 REGULATORY SUBUNIT 12"/>
    <property type="match status" value="1"/>
</dbReference>
<dbReference type="PROSITE" id="PS50297">
    <property type="entry name" value="ANK_REP_REGION"/>
    <property type="match status" value="1"/>
</dbReference>
<proteinExistence type="evidence at transcript level"/>
<keyword evidence="4" id="KW-0040">ANK repeat</keyword>
<evidence type="ECO:0000256" key="1">
    <source>
        <dbReference type="ARBA" id="ARBA00022473"/>
    </source>
</evidence>
<dbReference type="InterPro" id="IPR051226">
    <property type="entry name" value="PP1_Regulatory_Subunit"/>
</dbReference>
<dbReference type="InterPro" id="IPR036770">
    <property type="entry name" value="Ankyrin_rpt-contain_sf"/>
</dbReference>
<dbReference type="Pfam" id="PF12796">
    <property type="entry name" value="Ank_2"/>
    <property type="match status" value="1"/>
</dbReference>
<evidence type="ECO:0000313" key="5">
    <source>
        <dbReference type="EMBL" id="AKP06496.1"/>
    </source>
</evidence>
<accession>A0A1C6ZZW4</accession>
<dbReference type="EMBL" id="KP293864">
    <property type="protein sequence ID" value="AKP06496.1"/>
    <property type="molecule type" value="mRNA"/>
</dbReference>
<dbReference type="Gene3D" id="1.25.40.20">
    <property type="entry name" value="Ankyrin repeat-containing domain"/>
    <property type="match status" value="1"/>
</dbReference>
<reference evidence="5" key="1">
    <citation type="submission" date="2014-12" db="EMBL/GenBank/DDBJ databases">
        <title>Notch signalling involved in bristle development, but not general neurogenesis, in the annelid Platynereis.</title>
        <authorList>
            <person name="Gazave E."/>
            <person name="Balavoine G."/>
        </authorList>
    </citation>
    <scope>NUCLEOTIDE SEQUENCE</scope>
</reference>